<dbReference type="Proteomes" id="UP000316614">
    <property type="component" value="Chromosome"/>
</dbReference>
<name>A0A514CP26_9BACT</name>
<dbReference type="InterPro" id="IPR019282">
    <property type="entry name" value="Glycoamylase-like_cons_dom"/>
</dbReference>
<dbReference type="Gene3D" id="2.60.40.1220">
    <property type="match status" value="1"/>
</dbReference>
<dbReference type="Gene3D" id="1.50.10.140">
    <property type="match status" value="1"/>
</dbReference>
<reference evidence="4 5" key="1">
    <citation type="submission" date="2019-06" db="EMBL/GenBank/DDBJ databases">
        <title>Echinicola alkalisoli sp. nov. isolated from saline soil.</title>
        <authorList>
            <person name="Sun J.-Q."/>
            <person name="Xu L."/>
        </authorList>
    </citation>
    <scope>NUCLEOTIDE SEQUENCE [LARGE SCALE GENOMIC DNA]</scope>
    <source>
        <strain evidence="4 5">LN3S3</strain>
    </source>
</reference>
<dbReference type="Pfam" id="PF10091">
    <property type="entry name" value="Glycoamylase"/>
    <property type="match status" value="1"/>
</dbReference>
<protein>
    <recommendedName>
        <fullName evidence="6">Glycoamylase-like domain-containing protein</fullName>
    </recommendedName>
</protein>
<evidence type="ECO:0008006" key="6">
    <source>
        <dbReference type="Google" id="ProtNLM"/>
    </source>
</evidence>
<dbReference type="OrthoDB" id="5937621at2"/>
<dbReference type="EMBL" id="CP041253">
    <property type="protein sequence ID" value="QDH81568.1"/>
    <property type="molecule type" value="Genomic_DNA"/>
</dbReference>
<evidence type="ECO:0000313" key="5">
    <source>
        <dbReference type="Proteomes" id="UP000316614"/>
    </source>
</evidence>
<dbReference type="RefSeq" id="WP_141616781.1">
    <property type="nucleotide sequence ID" value="NZ_CP041253.1"/>
</dbReference>
<proteinExistence type="predicted"/>
<dbReference type="InterPro" id="IPR014755">
    <property type="entry name" value="Cu-Rt/internalin_Ig-like"/>
</dbReference>
<dbReference type="Gene3D" id="2.60.40.3710">
    <property type="match status" value="1"/>
</dbReference>
<keyword evidence="1" id="KW-0732">Signal</keyword>
<dbReference type="AlphaFoldDB" id="A0A514CP26"/>
<dbReference type="Pfam" id="PF13205">
    <property type="entry name" value="Big_5"/>
    <property type="match status" value="2"/>
</dbReference>
<gene>
    <name evidence="4" type="ORF">FKX85_11885</name>
</gene>
<sequence>MRSFLILLFFLCMVSCKKDDETVMSMELTGAYIGDTSLDPDDITENVAIDRSISLSFSHPVSEASIASAISLSQDNTPVNFSTNLLSGNKTLTITMVGTLETSTAYHLEISNALTATNGTTFSGADFRFETLRGNLELSKAILSSSDTTRTGKIQQVPVNFQVVLSFNHPVNRTTLQEAVTLTGPAAPPLQYEWSDNDQTVTVSTTAPLSHLTSYAFRISDKLQGINGERFGGTRNEFYTEIDETPKFPMLSDEALLTKVQEQTFRYFWDFAHPTSGLARERNTSGNTVTTGGSGFGVMALIVGVERGFITRQEALARWAKIVDFLAAADRFHGAWPHWLNGETGKTIPFSTKDNGGDLVETAFMIQGLLTVRSFLNHQNPTENELINKITQLWESVEWDWYTRDGSHVLYWHWSPNYNWEMNLPIRGYNESLIVYVLAAASPTYPIDKDVYEAGWARNGEIQNGNSYFQQQLPLGNEYGGPLFFAHYSFLGLDPRNLSDQFANYWEQNQAHSLINQAYCLQNPKGFIGYSDEVWGLTASDSHNGYSAHSPTNDLGVITPTAALSSFPYTPDASMNALRFFYYKLGDKTWGQYGFYDAFNITENWYADTYLAIDQGPIILMIENHRTGLLWDLFMEDQQVKGGLDRLGFSY</sequence>
<accession>A0A514CP26</accession>
<feature type="domain" description="Glycoamylase-like" evidence="2">
    <location>
        <begin position="425"/>
        <end position="636"/>
    </location>
</feature>
<dbReference type="KEGG" id="echi:FKX85_11885"/>
<feature type="domain" description="SbsA Ig-like" evidence="3">
    <location>
        <begin position="36"/>
        <end position="131"/>
    </location>
</feature>
<feature type="domain" description="SbsA Ig-like" evidence="3">
    <location>
        <begin position="155"/>
        <end position="230"/>
    </location>
</feature>
<evidence type="ECO:0000256" key="1">
    <source>
        <dbReference type="ARBA" id="ARBA00022729"/>
    </source>
</evidence>
<evidence type="ECO:0000313" key="4">
    <source>
        <dbReference type="EMBL" id="QDH81568.1"/>
    </source>
</evidence>
<evidence type="ECO:0000259" key="2">
    <source>
        <dbReference type="Pfam" id="PF10091"/>
    </source>
</evidence>
<dbReference type="InterPro" id="IPR032812">
    <property type="entry name" value="SbsA_Ig"/>
</dbReference>
<keyword evidence="5" id="KW-1185">Reference proteome</keyword>
<evidence type="ECO:0000259" key="3">
    <source>
        <dbReference type="Pfam" id="PF13205"/>
    </source>
</evidence>
<organism evidence="4 5">
    <name type="scientific">Echinicola soli</name>
    <dbReference type="NCBI Taxonomy" id="2591634"/>
    <lineage>
        <taxon>Bacteria</taxon>
        <taxon>Pseudomonadati</taxon>
        <taxon>Bacteroidota</taxon>
        <taxon>Cytophagia</taxon>
        <taxon>Cytophagales</taxon>
        <taxon>Cyclobacteriaceae</taxon>
        <taxon>Echinicola</taxon>
    </lineage>
</organism>